<organism evidence="2 3">
    <name type="scientific">Prorocentrum cordatum</name>
    <dbReference type="NCBI Taxonomy" id="2364126"/>
    <lineage>
        <taxon>Eukaryota</taxon>
        <taxon>Sar</taxon>
        <taxon>Alveolata</taxon>
        <taxon>Dinophyceae</taxon>
        <taxon>Prorocentrales</taxon>
        <taxon>Prorocentraceae</taxon>
        <taxon>Prorocentrum</taxon>
    </lineage>
</organism>
<name>A0ABN9W4E0_9DINO</name>
<evidence type="ECO:0000313" key="2">
    <source>
        <dbReference type="EMBL" id="CAK0880426.1"/>
    </source>
</evidence>
<keyword evidence="3" id="KW-1185">Reference proteome</keyword>
<feature type="compositionally biased region" description="Low complexity" evidence="1">
    <location>
        <begin position="120"/>
        <end position="136"/>
    </location>
</feature>
<evidence type="ECO:0000313" key="3">
    <source>
        <dbReference type="Proteomes" id="UP001189429"/>
    </source>
</evidence>
<comment type="caution">
    <text evidence="2">The sequence shown here is derived from an EMBL/GenBank/DDBJ whole genome shotgun (WGS) entry which is preliminary data.</text>
</comment>
<evidence type="ECO:0000256" key="1">
    <source>
        <dbReference type="SAM" id="MobiDB-lite"/>
    </source>
</evidence>
<dbReference type="Proteomes" id="UP001189429">
    <property type="component" value="Unassembled WGS sequence"/>
</dbReference>
<sequence>MSSRCERRSECTGHELDGILQAESTAALLIFADAQFEGDTFADTCWGRSFPGPRWRRPSSEEHDSDDDADDQSASPLQTRPHPGTDAAGEPEAEAARREPPSLRAPQRSAERRLAPPLMPAAGAAGAVSARASLSL</sequence>
<feature type="region of interest" description="Disordered" evidence="1">
    <location>
        <begin position="42"/>
        <end position="136"/>
    </location>
</feature>
<dbReference type="EMBL" id="CAUYUJ010018071">
    <property type="protein sequence ID" value="CAK0880426.1"/>
    <property type="molecule type" value="Genomic_DNA"/>
</dbReference>
<reference evidence="2" key="1">
    <citation type="submission" date="2023-10" db="EMBL/GenBank/DDBJ databases">
        <authorList>
            <person name="Chen Y."/>
            <person name="Shah S."/>
            <person name="Dougan E. K."/>
            <person name="Thang M."/>
            <person name="Chan C."/>
        </authorList>
    </citation>
    <scope>NUCLEOTIDE SEQUENCE [LARGE SCALE GENOMIC DNA]</scope>
</reference>
<proteinExistence type="predicted"/>
<gene>
    <name evidence="2" type="ORF">PCOR1329_LOCUS63567</name>
</gene>
<accession>A0ABN9W4E0</accession>
<protein>
    <submittedName>
        <fullName evidence="2">Uncharacterized protein</fullName>
    </submittedName>
</protein>